<gene>
    <name evidence="3" type="ORF">LZD57_16965</name>
</gene>
<dbReference type="PIRSF" id="PIRSF017082">
    <property type="entry name" value="YflP"/>
    <property type="match status" value="1"/>
</dbReference>
<dbReference type="Gene3D" id="3.40.190.10">
    <property type="entry name" value="Periplasmic binding protein-like II"/>
    <property type="match status" value="1"/>
</dbReference>
<dbReference type="Gene3D" id="3.40.190.150">
    <property type="entry name" value="Bordetella uptake gene, domain 1"/>
    <property type="match status" value="1"/>
</dbReference>
<reference evidence="3" key="1">
    <citation type="submission" date="2022-01" db="EMBL/GenBank/DDBJ databases">
        <title>Jiella avicenniae sp. nov., a novel endophytic bacterium isolated from bark of Avicennia marina.</title>
        <authorList>
            <person name="Tuo L."/>
        </authorList>
    </citation>
    <scope>NUCLEOTIDE SEQUENCE</scope>
    <source>
        <strain evidence="3">CBK1P-4</strain>
    </source>
</reference>
<dbReference type="RefSeq" id="WP_233720670.1">
    <property type="nucleotide sequence ID" value="NZ_JAJUWU010000017.1"/>
</dbReference>
<evidence type="ECO:0000256" key="1">
    <source>
        <dbReference type="ARBA" id="ARBA00006987"/>
    </source>
</evidence>
<protein>
    <submittedName>
        <fullName evidence="3">Tripartite tricarboxylate transporter substrate binding protein</fullName>
    </submittedName>
</protein>
<name>A0A9X1T5L2_9HYPH</name>
<proteinExistence type="inferred from homology"/>
<sequence>MKFASFALGAAVAALLTCSTAGAQESAENYPSKPITIVVSYTPGGFNDQVARLLSEDLSNRWNQTVIVDNRPGGGTVVGTDVVAKAEPDGYTLGIAPFAFAVNPGLFPQLPYDSENDFTNIAILGGTFNVLAANPEFPVNNVQELIDYAKAHPGEINYGSAGNGSSNHLSAELLKSLTDTDMVHIPYKGSAPARTDLIAGRVDVMFDNFTNFQSLIEAGQLKALGVSIPQESKLLPGVPPISDTVPNYEVTVWWGLNAPAGVPEPIVEKINTAVNEFLQKDKTIETFANQGVDPIGGTPAEAEAYVKEQMETWIPVAKKTQMQVD</sequence>
<evidence type="ECO:0000256" key="2">
    <source>
        <dbReference type="SAM" id="SignalP"/>
    </source>
</evidence>
<dbReference type="PANTHER" id="PTHR42928:SF5">
    <property type="entry name" value="BLR1237 PROTEIN"/>
    <property type="match status" value="1"/>
</dbReference>
<comment type="caution">
    <text evidence="3">The sequence shown here is derived from an EMBL/GenBank/DDBJ whole genome shotgun (WGS) entry which is preliminary data.</text>
</comment>
<dbReference type="CDD" id="cd13578">
    <property type="entry name" value="PBP2_Bug27"/>
    <property type="match status" value="1"/>
</dbReference>
<keyword evidence="2" id="KW-0732">Signal</keyword>
<dbReference type="InterPro" id="IPR005064">
    <property type="entry name" value="BUG"/>
</dbReference>
<evidence type="ECO:0000313" key="4">
    <source>
        <dbReference type="Proteomes" id="UP001139035"/>
    </source>
</evidence>
<organism evidence="3 4">
    <name type="scientific">Jiella avicenniae</name>
    <dbReference type="NCBI Taxonomy" id="2907202"/>
    <lineage>
        <taxon>Bacteria</taxon>
        <taxon>Pseudomonadati</taxon>
        <taxon>Pseudomonadota</taxon>
        <taxon>Alphaproteobacteria</taxon>
        <taxon>Hyphomicrobiales</taxon>
        <taxon>Aurantimonadaceae</taxon>
        <taxon>Jiella</taxon>
    </lineage>
</organism>
<feature type="signal peptide" evidence="2">
    <location>
        <begin position="1"/>
        <end position="23"/>
    </location>
</feature>
<dbReference type="AlphaFoldDB" id="A0A9X1T5L2"/>
<dbReference type="PANTHER" id="PTHR42928">
    <property type="entry name" value="TRICARBOXYLATE-BINDING PROTEIN"/>
    <property type="match status" value="1"/>
</dbReference>
<feature type="chain" id="PRO_5040799184" evidence="2">
    <location>
        <begin position="24"/>
        <end position="325"/>
    </location>
</feature>
<accession>A0A9X1T5L2</accession>
<comment type="similarity">
    <text evidence="1">Belongs to the UPF0065 (bug) family.</text>
</comment>
<dbReference type="SUPFAM" id="SSF53850">
    <property type="entry name" value="Periplasmic binding protein-like II"/>
    <property type="match status" value="1"/>
</dbReference>
<dbReference type="InterPro" id="IPR042100">
    <property type="entry name" value="Bug_dom1"/>
</dbReference>
<dbReference type="Pfam" id="PF03401">
    <property type="entry name" value="TctC"/>
    <property type="match status" value="1"/>
</dbReference>
<dbReference type="EMBL" id="JAJUWU010000017">
    <property type="protein sequence ID" value="MCE7029681.1"/>
    <property type="molecule type" value="Genomic_DNA"/>
</dbReference>
<evidence type="ECO:0000313" key="3">
    <source>
        <dbReference type="EMBL" id="MCE7029681.1"/>
    </source>
</evidence>
<dbReference type="Proteomes" id="UP001139035">
    <property type="component" value="Unassembled WGS sequence"/>
</dbReference>
<keyword evidence="4" id="KW-1185">Reference proteome</keyword>